<reference evidence="1" key="1">
    <citation type="journal article" date="2014" name="Front. Microbiol.">
        <title>High frequency of phylogenetically diverse reductive dehalogenase-homologous genes in deep subseafloor sedimentary metagenomes.</title>
        <authorList>
            <person name="Kawai M."/>
            <person name="Futagami T."/>
            <person name="Toyoda A."/>
            <person name="Takaki Y."/>
            <person name="Nishi S."/>
            <person name="Hori S."/>
            <person name="Arai W."/>
            <person name="Tsubouchi T."/>
            <person name="Morono Y."/>
            <person name="Uchiyama I."/>
            <person name="Ito T."/>
            <person name="Fujiyama A."/>
            <person name="Inagaki F."/>
            <person name="Takami H."/>
        </authorList>
    </citation>
    <scope>NUCLEOTIDE SEQUENCE</scope>
    <source>
        <strain evidence="1">Expedition CK06-06</strain>
    </source>
</reference>
<gene>
    <name evidence="1" type="ORF">S01H1_15975</name>
</gene>
<dbReference type="Gene3D" id="3.40.50.300">
    <property type="entry name" value="P-loop containing nucleotide triphosphate hydrolases"/>
    <property type="match status" value="1"/>
</dbReference>
<name>X0SPN3_9ZZZZ</name>
<dbReference type="InterPro" id="IPR027417">
    <property type="entry name" value="P-loop_NTPase"/>
</dbReference>
<dbReference type="SUPFAM" id="SSF52540">
    <property type="entry name" value="P-loop containing nucleoside triphosphate hydrolases"/>
    <property type="match status" value="1"/>
</dbReference>
<organism evidence="1">
    <name type="scientific">marine sediment metagenome</name>
    <dbReference type="NCBI Taxonomy" id="412755"/>
    <lineage>
        <taxon>unclassified sequences</taxon>
        <taxon>metagenomes</taxon>
        <taxon>ecological metagenomes</taxon>
    </lineage>
</organism>
<feature type="non-terminal residue" evidence="1">
    <location>
        <position position="34"/>
    </location>
</feature>
<sequence length="34" mass="3351">MKEIIVISGKGGTGKTSIVAAFAALAEDAVLADC</sequence>
<dbReference type="AlphaFoldDB" id="X0SPN3"/>
<dbReference type="EMBL" id="BARS01008372">
    <property type="protein sequence ID" value="GAF77842.1"/>
    <property type="molecule type" value="Genomic_DNA"/>
</dbReference>
<evidence type="ECO:0000313" key="1">
    <source>
        <dbReference type="EMBL" id="GAF77842.1"/>
    </source>
</evidence>
<proteinExistence type="predicted"/>
<protein>
    <submittedName>
        <fullName evidence="1">Uncharacterized protein</fullName>
    </submittedName>
</protein>
<accession>X0SPN3</accession>
<comment type="caution">
    <text evidence="1">The sequence shown here is derived from an EMBL/GenBank/DDBJ whole genome shotgun (WGS) entry which is preliminary data.</text>
</comment>